<dbReference type="RefSeq" id="WP_275089212.1">
    <property type="nucleotide sequence ID" value="NZ_CP119078.1"/>
</dbReference>
<protein>
    <submittedName>
        <fullName evidence="2">Uncharacterized protein</fullName>
    </submittedName>
</protein>
<accession>A0ABY8AS98</accession>
<evidence type="ECO:0000313" key="2">
    <source>
        <dbReference type="EMBL" id="WED43403.1"/>
    </source>
</evidence>
<dbReference type="Proteomes" id="UP001222087">
    <property type="component" value="Chromosome"/>
</dbReference>
<feature type="region of interest" description="Disordered" evidence="1">
    <location>
        <begin position="329"/>
        <end position="350"/>
    </location>
</feature>
<evidence type="ECO:0000256" key="1">
    <source>
        <dbReference type="SAM" id="MobiDB-lite"/>
    </source>
</evidence>
<organism evidence="2 3">
    <name type="scientific">Legionella cardiaca</name>
    <dbReference type="NCBI Taxonomy" id="1071983"/>
    <lineage>
        <taxon>Bacteria</taxon>
        <taxon>Pseudomonadati</taxon>
        <taxon>Pseudomonadota</taxon>
        <taxon>Gammaproteobacteria</taxon>
        <taxon>Legionellales</taxon>
        <taxon>Legionellaceae</taxon>
        <taxon>Legionella</taxon>
    </lineage>
</organism>
<name>A0ABY8AS98_9GAMM</name>
<evidence type="ECO:0000313" key="3">
    <source>
        <dbReference type="Proteomes" id="UP001222087"/>
    </source>
</evidence>
<reference evidence="2 3" key="1">
    <citation type="submission" date="2023-02" db="EMBL/GenBank/DDBJ databases">
        <title>Genome Sequence of L. cardiaca H63T.</title>
        <authorList>
            <person name="Lopez A.E."/>
            <person name="Cianciotto N.P."/>
        </authorList>
    </citation>
    <scope>NUCLEOTIDE SEQUENCE [LARGE SCALE GENOMIC DNA]</scope>
    <source>
        <strain evidence="2 3">H63</strain>
    </source>
</reference>
<dbReference type="EMBL" id="CP119078">
    <property type="protein sequence ID" value="WED43403.1"/>
    <property type="molecule type" value="Genomic_DNA"/>
</dbReference>
<keyword evidence="3" id="KW-1185">Reference proteome</keyword>
<gene>
    <name evidence="2" type="ORF">PXX05_01120</name>
</gene>
<sequence length="350" mass="39318">MKFRVTFLPVFKPLDIDSNLTIEKQTDLFLMEAREVIKLAMDHTNELISEESDCMGIVIGHEDFFESGGKHIQCVSQAQGLNYFVEELAKLSENYPNILLIPGTIYLSVEKEITDRKFYRQNKSKNYNAGLYVQNISPVFYQGQLLRLIKKGDYLKSVTKTAKSRLIRKSLCLEADFVEALGSNCERLEVASYAEDELEHLVPRVVMFGKTPLPGEGALLRQLDLTDKALFSPEFTIKGIRFGLEICADHQKAAKGEKKPLEGLDIHLLTSFGQVPVYDGTEGRGFLIRADHDSSTILKDKRVLDINRPFEIYKDNRSALTNLSMFSSTEDNGPTVATLEQTSASASTSN</sequence>
<proteinExistence type="predicted"/>
<feature type="compositionally biased region" description="Polar residues" evidence="1">
    <location>
        <begin position="338"/>
        <end position="350"/>
    </location>
</feature>